<dbReference type="Proteomes" id="UP001610335">
    <property type="component" value="Unassembled WGS sequence"/>
</dbReference>
<name>A0ABR4HYH0_9EURO</name>
<protein>
    <submittedName>
        <fullName evidence="2">Uncharacterized protein</fullName>
    </submittedName>
</protein>
<comment type="caution">
    <text evidence="2">The sequence shown here is derived from an EMBL/GenBank/DDBJ whole genome shotgun (WGS) entry which is preliminary data.</text>
</comment>
<feature type="compositionally biased region" description="Basic and acidic residues" evidence="1">
    <location>
        <begin position="43"/>
        <end position="56"/>
    </location>
</feature>
<evidence type="ECO:0000313" key="3">
    <source>
        <dbReference type="Proteomes" id="UP001610335"/>
    </source>
</evidence>
<proteinExistence type="predicted"/>
<evidence type="ECO:0000313" key="2">
    <source>
        <dbReference type="EMBL" id="KAL2820533.1"/>
    </source>
</evidence>
<feature type="region of interest" description="Disordered" evidence="1">
    <location>
        <begin position="1"/>
        <end position="56"/>
    </location>
</feature>
<feature type="compositionally biased region" description="Polar residues" evidence="1">
    <location>
        <begin position="152"/>
        <end position="163"/>
    </location>
</feature>
<sequence length="218" mass="23837">MARECLSANSEPNHPLKTTQSIETTRRGQQNHACGSVNQPFGDQDRMITDSSKPLKDESYPYTTEFFSAMAEAVALTFPFDAFARRHGCKVEDVFRAVNATIVEPLSKPSILPGMGKAQLETGLPPAVRNREAIEPSGAAGAANNKPAPTKSTNADLTLSRSPESGRGAKLPVSMSSESKKKGRRYYSKSFLERLLQESRAMPMGQSHKIPDFEDHLP</sequence>
<keyword evidence="3" id="KW-1185">Reference proteome</keyword>
<dbReference type="EMBL" id="JBFXLS010000069">
    <property type="protein sequence ID" value="KAL2820533.1"/>
    <property type="molecule type" value="Genomic_DNA"/>
</dbReference>
<organism evidence="2 3">
    <name type="scientific">Aspergillus cavernicola</name>
    <dbReference type="NCBI Taxonomy" id="176166"/>
    <lineage>
        <taxon>Eukaryota</taxon>
        <taxon>Fungi</taxon>
        <taxon>Dikarya</taxon>
        <taxon>Ascomycota</taxon>
        <taxon>Pezizomycotina</taxon>
        <taxon>Eurotiomycetes</taxon>
        <taxon>Eurotiomycetidae</taxon>
        <taxon>Eurotiales</taxon>
        <taxon>Aspergillaceae</taxon>
        <taxon>Aspergillus</taxon>
        <taxon>Aspergillus subgen. Nidulantes</taxon>
    </lineage>
</organism>
<feature type="compositionally biased region" description="Polar residues" evidence="1">
    <location>
        <begin position="7"/>
        <end position="41"/>
    </location>
</feature>
<feature type="compositionally biased region" description="Low complexity" evidence="1">
    <location>
        <begin position="138"/>
        <end position="151"/>
    </location>
</feature>
<reference evidence="2 3" key="1">
    <citation type="submission" date="2024-07" db="EMBL/GenBank/DDBJ databases">
        <title>Section-level genome sequencing and comparative genomics of Aspergillus sections Usti and Cavernicolus.</title>
        <authorList>
            <consortium name="Lawrence Berkeley National Laboratory"/>
            <person name="Nybo J.L."/>
            <person name="Vesth T.C."/>
            <person name="Theobald S."/>
            <person name="Frisvad J.C."/>
            <person name="Larsen T.O."/>
            <person name="Kjaerboelling I."/>
            <person name="Rothschild-Mancinelli K."/>
            <person name="Lyhne E.K."/>
            <person name="Kogle M.E."/>
            <person name="Barry K."/>
            <person name="Clum A."/>
            <person name="Na H."/>
            <person name="Ledsgaard L."/>
            <person name="Lin J."/>
            <person name="Lipzen A."/>
            <person name="Kuo A."/>
            <person name="Riley R."/>
            <person name="Mondo S."/>
            <person name="LaButti K."/>
            <person name="Haridas S."/>
            <person name="Pangalinan J."/>
            <person name="Salamov A.A."/>
            <person name="Simmons B.A."/>
            <person name="Magnuson J.K."/>
            <person name="Chen J."/>
            <person name="Drula E."/>
            <person name="Henrissat B."/>
            <person name="Wiebenga A."/>
            <person name="Lubbers R.J."/>
            <person name="Gomes A.C."/>
            <person name="Makela M.R."/>
            <person name="Stajich J."/>
            <person name="Grigoriev I.V."/>
            <person name="Mortensen U.H."/>
            <person name="De vries R.P."/>
            <person name="Baker S.E."/>
            <person name="Andersen M.R."/>
        </authorList>
    </citation>
    <scope>NUCLEOTIDE SEQUENCE [LARGE SCALE GENOMIC DNA]</scope>
    <source>
        <strain evidence="2 3">CBS 600.67</strain>
    </source>
</reference>
<gene>
    <name evidence="2" type="ORF">BDW59DRAFT_164575</name>
</gene>
<feature type="region of interest" description="Disordered" evidence="1">
    <location>
        <begin position="138"/>
        <end position="185"/>
    </location>
</feature>
<accession>A0ABR4HYH0</accession>
<feature type="compositionally biased region" description="Basic and acidic residues" evidence="1">
    <location>
        <begin position="209"/>
        <end position="218"/>
    </location>
</feature>
<evidence type="ECO:0000256" key="1">
    <source>
        <dbReference type="SAM" id="MobiDB-lite"/>
    </source>
</evidence>
<feature type="region of interest" description="Disordered" evidence="1">
    <location>
        <begin position="198"/>
        <end position="218"/>
    </location>
</feature>